<feature type="non-terminal residue" evidence="1">
    <location>
        <position position="1"/>
    </location>
</feature>
<protein>
    <submittedName>
        <fullName evidence="1">Uncharacterized protein</fullName>
    </submittedName>
</protein>
<reference evidence="1" key="1">
    <citation type="submission" date="2016-03" db="EMBL/GenBank/DDBJ databases">
        <title>Gut transcriptome analysis on engorged females of Ornithodoros mimon (Acari: Argasidae) and phylogenetic inferences of soft ticks.</title>
        <authorList>
            <person name="Landulfo G.A."/>
            <person name="Giovanni D."/>
            <person name="Carvalho E."/>
            <person name="Junqueira-de-Azevedo I."/>
            <person name="Patane J."/>
            <person name="Mendoca R."/>
            <person name="Barros-Battesti D."/>
        </authorList>
    </citation>
    <scope>NUCLEOTIDE SEQUENCE</scope>
    <source>
        <strain evidence="1">Females</strain>
        <tissue evidence="1">Gut</tissue>
    </source>
</reference>
<name>A0A147B6G8_9ACAR</name>
<organism evidence="1">
    <name type="scientific">Alectorobius mimon</name>
    <dbReference type="NCBI Taxonomy" id="360319"/>
    <lineage>
        <taxon>Eukaryota</taxon>
        <taxon>Metazoa</taxon>
        <taxon>Ecdysozoa</taxon>
        <taxon>Arthropoda</taxon>
        <taxon>Chelicerata</taxon>
        <taxon>Arachnida</taxon>
        <taxon>Acari</taxon>
        <taxon>Parasitiformes</taxon>
        <taxon>Ixodida</taxon>
        <taxon>Ixodoidea</taxon>
        <taxon>Argasidae</taxon>
        <taxon>Ornithodorinae</taxon>
        <taxon>Alectorobius</taxon>
    </lineage>
</organism>
<sequence>LSFWFGFLLLTRELFRNFLVGLIDGHTASVRRCHPDVRVPLTRKTHFDGIITELLLKLVVIADAVLLVKHMQAFLEFFPELLCNEIAGLHHFGRTVSVDDKVIRVTKAVQCLLDDLFLPWQSDSFLCNSCKTATHPSHCRPWLGGFSTDDTKPRKRY</sequence>
<dbReference type="AlphaFoldDB" id="A0A147B6G8"/>
<feature type="non-terminal residue" evidence="1">
    <location>
        <position position="157"/>
    </location>
</feature>
<proteinExistence type="predicted"/>
<dbReference type="EMBL" id="GEIB01002119">
    <property type="protein sequence ID" value="JAR86380.1"/>
    <property type="molecule type" value="Transcribed_RNA"/>
</dbReference>
<accession>A0A147B6G8</accession>
<evidence type="ECO:0000313" key="1">
    <source>
        <dbReference type="EMBL" id="JAR86380.1"/>
    </source>
</evidence>